<dbReference type="KEGG" id="mets:DK389_11500"/>
<keyword evidence="5" id="KW-1185">Reference proteome</keyword>
<dbReference type="InterPro" id="IPR003848">
    <property type="entry name" value="DUF218"/>
</dbReference>
<gene>
    <name evidence="4" type="ORF">DK389_11500</name>
</gene>
<feature type="domain" description="DUF218" evidence="3">
    <location>
        <begin position="99"/>
        <end position="225"/>
    </location>
</feature>
<dbReference type="InterPro" id="IPR014729">
    <property type="entry name" value="Rossmann-like_a/b/a_fold"/>
</dbReference>
<dbReference type="PANTHER" id="PTHR30336">
    <property type="entry name" value="INNER MEMBRANE PROTEIN, PROBABLE PERMEASE"/>
    <property type="match status" value="1"/>
</dbReference>
<keyword evidence="2" id="KW-1133">Transmembrane helix</keyword>
<feature type="transmembrane region" description="Helical" evidence="2">
    <location>
        <begin position="64"/>
        <end position="87"/>
    </location>
</feature>
<dbReference type="Proteomes" id="UP000245926">
    <property type="component" value="Chromosome"/>
</dbReference>
<feature type="region of interest" description="Disordered" evidence="1">
    <location>
        <begin position="22"/>
        <end position="53"/>
    </location>
</feature>
<sequence>MPRVPDIRPADAFGWAWQEAGRSAAPLPPAGPTSSGPSAGPSPAPSPASSPEKPAAQLGLLGPILLGFGGLGCVALIAGFLAFVACLERTERVPPGRADGIVALTGGAERIGEAIDLLAGGYGRRLLITGVNERTSRDQIARLNPSQRYWIECCVDLDYRARNTIGNAIETRRWMQQNRFNTVAVVTSNYHMPRTLIELDHALTGEDRVVPHPVVAEGFDAGRWWSHPPAARLLAAEYVKFLAAWLRTRFETDPEHSHAAVIIGRGKPVKMVAEPVARGLE</sequence>
<reference evidence="5" key="1">
    <citation type="submission" date="2018-05" db="EMBL/GenBank/DDBJ databases">
        <title>Complete Genome Sequence of Methylobacterium sp. 17SD2-17.</title>
        <authorList>
            <person name="Srinivasan S."/>
        </authorList>
    </citation>
    <scope>NUCLEOTIDE SEQUENCE [LARGE SCALE GENOMIC DNA]</scope>
    <source>
        <strain evidence="5">17SD2-17</strain>
    </source>
</reference>
<dbReference type="GO" id="GO:0005886">
    <property type="term" value="C:plasma membrane"/>
    <property type="evidence" value="ECO:0007669"/>
    <property type="project" value="TreeGrafter"/>
</dbReference>
<evidence type="ECO:0000256" key="1">
    <source>
        <dbReference type="SAM" id="MobiDB-lite"/>
    </source>
</evidence>
<dbReference type="Gene3D" id="3.40.50.620">
    <property type="entry name" value="HUPs"/>
    <property type="match status" value="1"/>
</dbReference>
<keyword evidence="2" id="KW-0812">Transmembrane</keyword>
<dbReference type="OrthoDB" id="9812311at2"/>
<dbReference type="GO" id="GO:0000270">
    <property type="term" value="P:peptidoglycan metabolic process"/>
    <property type="evidence" value="ECO:0007669"/>
    <property type="project" value="TreeGrafter"/>
</dbReference>
<dbReference type="Pfam" id="PF02698">
    <property type="entry name" value="DUF218"/>
    <property type="match status" value="1"/>
</dbReference>
<name>A0A2U8WGI1_9HYPH</name>
<dbReference type="RefSeq" id="WP_109896301.1">
    <property type="nucleotide sequence ID" value="NZ_CP029550.1"/>
</dbReference>
<protein>
    <submittedName>
        <fullName evidence="4">YdcF family protein</fullName>
    </submittedName>
</protein>
<evidence type="ECO:0000313" key="4">
    <source>
        <dbReference type="EMBL" id="AWN44510.1"/>
    </source>
</evidence>
<proteinExistence type="predicted"/>
<dbReference type="PANTHER" id="PTHR30336:SF4">
    <property type="entry name" value="ENVELOPE BIOGENESIS FACTOR ELYC"/>
    <property type="match status" value="1"/>
</dbReference>
<dbReference type="CDD" id="cd06259">
    <property type="entry name" value="YdcF-like"/>
    <property type="match status" value="1"/>
</dbReference>
<evidence type="ECO:0000313" key="5">
    <source>
        <dbReference type="Proteomes" id="UP000245926"/>
    </source>
</evidence>
<dbReference type="EMBL" id="CP029550">
    <property type="protein sequence ID" value="AWN44510.1"/>
    <property type="molecule type" value="Genomic_DNA"/>
</dbReference>
<accession>A0A2U8WGI1</accession>
<evidence type="ECO:0000256" key="2">
    <source>
        <dbReference type="SAM" id="Phobius"/>
    </source>
</evidence>
<keyword evidence="2" id="KW-0472">Membrane</keyword>
<dbReference type="InterPro" id="IPR051599">
    <property type="entry name" value="Cell_Envelope_Assoc"/>
</dbReference>
<evidence type="ECO:0000259" key="3">
    <source>
        <dbReference type="Pfam" id="PF02698"/>
    </source>
</evidence>
<dbReference type="AlphaFoldDB" id="A0A2U8WGI1"/>
<organism evidence="4 5">
    <name type="scientific">Methylobacterium durans</name>
    <dbReference type="NCBI Taxonomy" id="2202825"/>
    <lineage>
        <taxon>Bacteria</taxon>
        <taxon>Pseudomonadati</taxon>
        <taxon>Pseudomonadota</taxon>
        <taxon>Alphaproteobacteria</taxon>
        <taxon>Hyphomicrobiales</taxon>
        <taxon>Methylobacteriaceae</taxon>
        <taxon>Methylobacterium</taxon>
    </lineage>
</organism>
<dbReference type="GO" id="GO:0043164">
    <property type="term" value="P:Gram-negative-bacterium-type cell wall biogenesis"/>
    <property type="evidence" value="ECO:0007669"/>
    <property type="project" value="TreeGrafter"/>
</dbReference>